<evidence type="ECO:0000256" key="11">
    <source>
        <dbReference type="RuleBase" id="RU004106"/>
    </source>
</evidence>
<dbReference type="Gene3D" id="3.20.10.10">
    <property type="entry name" value="D-amino Acid Aminotransferase, subunit A, domain 2"/>
    <property type="match status" value="1"/>
</dbReference>
<keyword evidence="3 12" id="KW-0663">Pyridoxal phosphate</keyword>
<dbReference type="GO" id="GO:0005829">
    <property type="term" value="C:cytosol"/>
    <property type="evidence" value="ECO:0007669"/>
    <property type="project" value="TreeGrafter"/>
</dbReference>
<dbReference type="GO" id="GO:0046656">
    <property type="term" value="P:folic acid biosynthetic process"/>
    <property type="evidence" value="ECO:0007669"/>
    <property type="project" value="UniProtKB-KW"/>
</dbReference>
<dbReference type="AlphaFoldDB" id="A0A0W0VAV0"/>
<dbReference type="EMBL" id="LNYJ01000011">
    <property type="protein sequence ID" value="KTD17220.1"/>
    <property type="molecule type" value="Genomic_DNA"/>
</dbReference>
<dbReference type="GO" id="GO:0008483">
    <property type="term" value="F:transaminase activity"/>
    <property type="evidence" value="ECO:0007669"/>
    <property type="project" value="UniProtKB-KW"/>
</dbReference>
<evidence type="ECO:0000256" key="10">
    <source>
        <dbReference type="ARBA" id="ARBA00080135"/>
    </source>
</evidence>
<sequence>MMGIVYLNGEFVEAADAKISIFDRGFLFADAIYEVIPVYQSRPFFVARHMKRLETSLDNARIPKPNLDWLNLFQQLIELNGGGDLQIYVQVTRGNQGVRKHDIPDGLRPSVIAFTIHTPYASFETKAKGLRANVIEDIRWLRCDIKTTSLLANILLNDAAVSNGAHTAILSRDGFLTEGSASNIFMVDEEGIVLTPPLDNLCLAGITRQITIELLRSMSWPFREEKIPIGRLYQAQEIWLTSTTKEIYPITYIDDVMIAEGRGGSYWDKIHRNFKQLIQSNYD</sequence>
<dbReference type="InterPro" id="IPR036038">
    <property type="entry name" value="Aminotransferase-like"/>
</dbReference>
<comment type="cofactor">
    <cofactor evidence="1 12">
        <name>pyridoxal 5'-phosphate</name>
        <dbReference type="ChEBI" id="CHEBI:597326"/>
    </cofactor>
</comment>
<evidence type="ECO:0000256" key="12">
    <source>
        <dbReference type="RuleBase" id="RU004516"/>
    </source>
</evidence>
<gene>
    <name evidence="13" type="primary">ala_2</name>
    <name evidence="13" type="ORF">Ljor_1526</name>
</gene>
<evidence type="ECO:0000256" key="7">
    <source>
        <dbReference type="ARBA" id="ARBA00049529"/>
    </source>
</evidence>
<dbReference type="PATRIC" id="fig|456.5.peg.1630"/>
<dbReference type="InterPro" id="IPR043132">
    <property type="entry name" value="BCAT-like_C"/>
</dbReference>
<comment type="similarity">
    <text evidence="2 11">Belongs to the class-IV pyridoxal-phosphate-dependent aminotransferase family.</text>
</comment>
<dbReference type="InterPro" id="IPR001544">
    <property type="entry name" value="Aminotrans_IV"/>
</dbReference>
<evidence type="ECO:0000313" key="13">
    <source>
        <dbReference type="EMBL" id="KTD17220.1"/>
    </source>
</evidence>
<dbReference type="Gene3D" id="3.30.470.10">
    <property type="match status" value="1"/>
</dbReference>
<evidence type="ECO:0000256" key="2">
    <source>
        <dbReference type="ARBA" id="ARBA00009320"/>
    </source>
</evidence>
<dbReference type="EC" id="4.1.3.38" evidence="6"/>
<evidence type="ECO:0000256" key="9">
    <source>
        <dbReference type="ARBA" id="ARBA00069174"/>
    </source>
</evidence>
<evidence type="ECO:0000256" key="4">
    <source>
        <dbReference type="ARBA" id="ARBA00022909"/>
    </source>
</evidence>
<reference evidence="13 14" key="1">
    <citation type="submission" date="2015-11" db="EMBL/GenBank/DDBJ databases">
        <title>Genomic analysis of 38 Legionella species identifies large and diverse effector repertoires.</title>
        <authorList>
            <person name="Burstein D."/>
            <person name="Amaro F."/>
            <person name="Zusman T."/>
            <person name="Lifshitz Z."/>
            <person name="Cohen O."/>
            <person name="Gilbert J.A."/>
            <person name="Pupko T."/>
            <person name="Shuman H.A."/>
            <person name="Segal G."/>
        </authorList>
    </citation>
    <scope>NUCLEOTIDE SEQUENCE [LARGE SCALE GENOMIC DNA]</scope>
    <source>
        <strain evidence="13 14">BL-540</strain>
    </source>
</reference>
<organism evidence="13 14">
    <name type="scientific">Legionella jordanis</name>
    <dbReference type="NCBI Taxonomy" id="456"/>
    <lineage>
        <taxon>Bacteria</taxon>
        <taxon>Pseudomonadati</taxon>
        <taxon>Pseudomonadota</taxon>
        <taxon>Gammaproteobacteria</taxon>
        <taxon>Legionellales</taxon>
        <taxon>Legionellaceae</taxon>
        <taxon>Legionella</taxon>
    </lineage>
</organism>
<evidence type="ECO:0000256" key="5">
    <source>
        <dbReference type="ARBA" id="ARBA00035633"/>
    </source>
</evidence>
<dbReference type="RefSeq" id="WP_232003913.1">
    <property type="nucleotide sequence ID" value="NZ_CAAAIC010000003.1"/>
</dbReference>
<evidence type="ECO:0000256" key="6">
    <source>
        <dbReference type="ARBA" id="ARBA00035676"/>
    </source>
</evidence>
<comment type="pathway">
    <text evidence="5">Cofactor biosynthesis; tetrahydrofolate biosynthesis; 4-aminobenzoate from chorismate: step 2/2.</text>
</comment>
<accession>A0A0W0VAV0</accession>
<dbReference type="InterPro" id="IPR043131">
    <property type="entry name" value="BCAT-like_N"/>
</dbReference>
<dbReference type="PROSITE" id="PS00770">
    <property type="entry name" value="AA_TRANSFER_CLASS_4"/>
    <property type="match status" value="1"/>
</dbReference>
<keyword evidence="13" id="KW-0808">Transferase</keyword>
<dbReference type="PANTHER" id="PTHR42743">
    <property type="entry name" value="AMINO-ACID AMINOTRANSFERASE"/>
    <property type="match status" value="1"/>
</dbReference>
<dbReference type="Pfam" id="PF01063">
    <property type="entry name" value="Aminotran_4"/>
    <property type="match status" value="1"/>
</dbReference>
<dbReference type="InterPro" id="IPR050571">
    <property type="entry name" value="Class-IV_PLP-Dep_Aminotrnsfr"/>
</dbReference>
<dbReference type="GO" id="GO:0008696">
    <property type="term" value="F:4-amino-4-deoxychorismate lyase activity"/>
    <property type="evidence" value="ECO:0007669"/>
    <property type="project" value="UniProtKB-EC"/>
</dbReference>
<evidence type="ECO:0000256" key="3">
    <source>
        <dbReference type="ARBA" id="ARBA00022898"/>
    </source>
</evidence>
<dbReference type="STRING" id="456.Ljor_1526"/>
<evidence type="ECO:0000256" key="1">
    <source>
        <dbReference type="ARBA" id="ARBA00001933"/>
    </source>
</evidence>
<name>A0A0W0VAV0_9GAMM</name>
<keyword evidence="4" id="KW-0289">Folate biosynthesis</keyword>
<comment type="function">
    <text evidence="8">Involved in the biosynthesis of p-aminobenzoate (PABA), a precursor of tetrahydrofolate. Converts 4-amino-4-deoxychorismate into 4-aminobenzoate (PABA) and pyruvate.</text>
</comment>
<comment type="catalytic activity">
    <reaction evidence="7">
        <text>4-amino-4-deoxychorismate = 4-aminobenzoate + pyruvate + H(+)</text>
        <dbReference type="Rhea" id="RHEA:16201"/>
        <dbReference type="ChEBI" id="CHEBI:15361"/>
        <dbReference type="ChEBI" id="CHEBI:15378"/>
        <dbReference type="ChEBI" id="CHEBI:17836"/>
        <dbReference type="ChEBI" id="CHEBI:58406"/>
        <dbReference type="EC" id="4.1.3.38"/>
    </reaction>
</comment>
<comment type="caution">
    <text evidence="13">The sequence shown here is derived from an EMBL/GenBank/DDBJ whole genome shotgun (WGS) entry which is preliminary data.</text>
</comment>
<dbReference type="SUPFAM" id="SSF56752">
    <property type="entry name" value="D-aminoacid aminotransferase-like PLP-dependent enzymes"/>
    <property type="match status" value="1"/>
</dbReference>
<evidence type="ECO:0000256" key="8">
    <source>
        <dbReference type="ARBA" id="ARBA00054027"/>
    </source>
</evidence>
<evidence type="ECO:0000313" key="14">
    <source>
        <dbReference type="Proteomes" id="UP000055035"/>
    </source>
</evidence>
<protein>
    <recommendedName>
        <fullName evidence="9">Aminodeoxychorismate lyase</fullName>
        <ecNumber evidence="6">4.1.3.38</ecNumber>
    </recommendedName>
    <alternativeName>
        <fullName evidence="10">4-amino-4-deoxychorismate lyase</fullName>
    </alternativeName>
</protein>
<dbReference type="GO" id="GO:0008652">
    <property type="term" value="P:amino acid biosynthetic process"/>
    <property type="evidence" value="ECO:0007669"/>
    <property type="project" value="UniProtKB-ARBA"/>
</dbReference>
<keyword evidence="14" id="KW-1185">Reference proteome</keyword>
<keyword evidence="13" id="KW-0032">Aminotransferase</keyword>
<proteinExistence type="inferred from homology"/>
<dbReference type="FunFam" id="3.20.10.10:FF:000002">
    <property type="entry name" value="D-alanine aminotransferase"/>
    <property type="match status" value="1"/>
</dbReference>
<dbReference type="PANTHER" id="PTHR42743:SF10">
    <property type="entry name" value="D-ALANINE AMINOTRANSFERASE"/>
    <property type="match status" value="1"/>
</dbReference>
<dbReference type="Proteomes" id="UP000055035">
    <property type="component" value="Unassembled WGS sequence"/>
</dbReference>
<dbReference type="InterPro" id="IPR018300">
    <property type="entry name" value="Aminotrans_IV_CS"/>
</dbReference>